<dbReference type="OrthoDB" id="735874at2"/>
<sequence length="541" mass="59553">MTDDLHNFLVKEGPQLSGSVALGLASWLGITPAAARKKIERRSAEVRALTIPFARRARFLYAASQYGSDRFWAQLAHAFEEGNGAYSRVIRALKARGGLMPMVHLASAAGISGGPRQIPFERVWQNLVDIGLFETIEVPGLGQCFAFAKNAPYLDELLPPIRARLIAETVLLQSVQEWAAKLGLGSFNSFKLRGGLAAARPIVSVFEWDMTAPSYISALATWNKSGRPKPGFIVLDVLLKDEVDLNDLSPFIYKCRSLRQVRGVRTMQFFVAHRYTLEALDAIRREGVVPATTESLFGTDVARALMELSATLTQAATQAVEPEKFTQLFEKLGKIEGAAGTLRGALFEFVIADVMRRTVAGANITMNKIYRQDGKDVAEVDVRVVVPGQQIRFIECKGLLPGRLLSDSDVEAWLNKRIPTVRSQTLDNPEFRNLALTFELWLTGELSPEADAKIKAMQASVDPKRYAIKVLLAPEIEDTVRDLPDLRKVITQHFLRHPLAASDEVINPVSKRQISQTAAIFADLTPSGSSPSDIEANQTAA</sequence>
<evidence type="ECO:0000313" key="2">
    <source>
        <dbReference type="Proteomes" id="UP000193228"/>
    </source>
</evidence>
<evidence type="ECO:0000313" key="1">
    <source>
        <dbReference type="EMBL" id="SMG36850.1"/>
    </source>
</evidence>
<dbReference type="RefSeq" id="WP_085482864.1">
    <property type="nucleotide sequence ID" value="NZ_FXAT01000003.1"/>
</dbReference>
<reference evidence="2" key="1">
    <citation type="submission" date="2017-04" db="EMBL/GenBank/DDBJ databases">
        <authorList>
            <person name="Varghese N."/>
            <person name="Submissions S."/>
        </authorList>
    </citation>
    <scope>NUCLEOTIDE SEQUENCE [LARGE SCALE GENOMIC DNA]</scope>
    <source>
        <strain evidence="2">LMG 29540</strain>
    </source>
</reference>
<gene>
    <name evidence="1" type="ORF">SAMN06265784_103427</name>
</gene>
<organism evidence="1 2">
    <name type="scientific">Paraburkholderia susongensis</name>
    <dbReference type="NCBI Taxonomy" id="1515439"/>
    <lineage>
        <taxon>Bacteria</taxon>
        <taxon>Pseudomonadati</taxon>
        <taxon>Pseudomonadota</taxon>
        <taxon>Betaproteobacteria</taxon>
        <taxon>Burkholderiales</taxon>
        <taxon>Burkholderiaceae</taxon>
        <taxon>Paraburkholderia</taxon>
    </lineage>
</organism>
<dbReference type="EMBL" id="FXAT01000003">
    <property type="protein sequence ID" value="SMG36850.1"/>
    <property type="molecule type" value="Genomic_DNA"/>
</dbReference>
<accession>A0A1X7K7Z8</accession>
<protein>
    <submittedName>
        <fullName evidence="1">Uncharacterized protein</fullName>
    </submittedName>
</protein>
<proteinExistence type="predicted"/>
<dbReference type="Proteomes" id="UP000193228">
    <property type="component" value="Unassembled WGS sequence"/>
</dbReference>
<keyword evidence="2" id="KW-1185">Reference proteome</keyword>
<name>A0A1X7K7Z8_9BURK</name>
<dbReference type="AlphaFoldDB" id="A0A1X7K7Z8"/>